<evidence type="ECO:0000256" key="1">
    <source>
        <dbReference type="SAM" id="Phobius"/>
    </source>
</evidence>
<dbReference type="AlphaFoldDB" id="A0AAE1E866"/>
<feature type="transmembrane region" description="Helical" evidence="1">
    <location>
        <begin position="127"/>
        <end position="147"/>
    </location>
</feature>
<keyword evidence="1" id="KW-0472">Membrane</keyword>
<keyword evidence="1" id="KW-0812">Transmembrane</keyword>
<protein>
    <submittedName>
        <fullName evidence="2">Uncharacterized protein</fullName>
    </submittedName>
</protein>
<name>A0AAE1E866_9GAST</name>
<evidence type="ECO:0000313" key="2">
    <source>
        <dbReference type="EMBL" id="KAK3797806.1"/>
    </source>
</evidence>
<reference evidence="2" key="1">
    <citation type="journal article" date="2023" name="G3 (Bethesda)">
        <title>A reference genome for the long-term kleptoplast-retaining sea slug Elysia crispata morphotype clarki.</title>
        <authorList>
            <person name="Eastman K.E."/>
            <person name="Pendleton A.L."/>
            <person name="Shaikh M.A."/>
            <person name="Suttiyut T."/>
            <person name="Ogas R."/>
            <person name="Tomko P."/>
            <person name="Gavelis G."/>
            <person name="Widhalm J.R."/>
            <person name="Wisecaver J.H."/>
        </authorList>
    </citation>
    <scope>NUCLEOTIDE SEQUENCE</scope>
    <source>
        <strain evidence="2">ECLA1</strain>
    </source>
</reference>
<organism evidence="2 3">
    <name type="scientific">Elysia crispata</name>
    <name type="common">lettuce slug</name>
    <dbReference type="NCBI Taxonomy" id="231223"/>
    <lineage>
        <taxon>Eukaryota</taxon>
        <taxon>Metazoa</taxon>
        <taxon>Spiralia</taxon>
        <taxon>Lophotrochozoa</taxon>
        <taxon>Mollusca</taxon>
        <taxon>Gastropoda</taxon>
        <taxon>Heterobranchia</taxon>
        <taxon>Euthyneura</taxon>
        <taxon>Panpulmonata</taxon>
        <taxon>Sacoglossa</taxon>
        <taxon>Placobranchoidea</taxon>
        <taxon>Plakobranchidae</taxon>
        <taxon>Elysia</taxon>
    </lineage>
</organism>
<keyword evidence="1" id="KW-1133">Transmembrane helix</keyword>
<sequence>MWEWFQHISNDVFPLPRTLQWTRHKHARNHANHAGTTGWESQAVPVDLTSPICTGRHWLMPSSVKTWETAYSSLSTRPCRSYRAPHHIDLNHVRKCWSGKSRTLNNAGRQSLEAIAAKNRMYSDINAYIRLEFLYAFVSLYLAFCLWR</sequence>
<dbReference type="Proteomes" id="UP001283361">
    <property type="component" value="Unassembled WGS sequence"/>
</dbReference>
<keyword evidence="3" id="KW-1185">Reference proteome</keyword>
<comment type="caution">
    <text evidence="2">The sequence shown here is derived from an EMBL/GenBank/DDBJ whole genome shotgun (WGS) entry which is preliminary data.</text>
</comment>
<evidence type="ECO:0000313" key="3">
    <source>
        <dbReference type="Proteomes" id="UP001283361"/>
    </source>
</evidence>
<dbReference type="EMBL" id="JAWDGP010000740">
    <property type="protein sequence ID" value="KAK3797806.1"/>
    <property type="molecule type" value="Genomic_DNA"/>
</dbReference>
<accession>A0AAE1E866</accession>
<gene>
    <name evidence="2" type="ORF">RRG08_052406</name>
</gene>
<proteinExistence type="predicted"/>